<protein>
    <submittedName>
        <fullName evidence="1">Uncharacterized protein</fullName>
    </submittedName>
</protein>
<name>F4QQB8_9CAUL</name>
<dbReference type="STRING" id="715226.ABI_34260"/>
<reference evidence="2" key="1">
    <citation type="submission" date="2011-03" db="EMBL/GenBank/DDBJ databases">
        <title>Draft genome sequence of Brevundimonas diminuta.</title>
        <authorList>
            <person name="Brown P.J.B."/>
            <person name="Buechlein A."/>
            <person name="Hemmerich C."/>
            <person name="Brun Y.V."/>
        </authorList>
    </citation>
    <scope>NUCLEOTIDE SEQUENCE [LARGE SCALE GENOMIC DNA]</scope>
    <source>
        <strain evidence="2">C19</strain>
    </source>
</reference>
<sequence length="110" mass="11711">MASFAPVAAFADAIPTAFHGNWSQSQATCNDPNEDTHGLTITPNALSFYELQIKVAQVTDVAPGYVKVEGTYRDAGDTGQIAVDMFLSTEDSVLALSGDLNSQLVRCRGK</sequence>
<evidence type="ECO:0000313" key="2">
    <source>
        <dbReference type="Proteomes" id="UP000006512"/>
    </source>
</evidence>
<dbReference type="Proteomes" id="UP000006512">
    <property type="component" value="Unassembled WGS sequence"/>
</dbReference>
<organism evidence="1 2">
    <name type="scientific">Asticcacaulis biprosthecium C19</name>
    <dbReference type="NCBI Taxonomy" id="715226"/>
    <lineage>
        <taxon>Bacteria</taxon>
        <taxon>Pseudomonadati</taxon>
        <taxon>Pseudomonadota</taxon>
        <taxon>Alphaproteobacteria</taxon>
        <taxon>Caulobacterales</taxon>
        <taxon>Caulobacteraceae</taxon>
        <taxon>Asticcacaulis</taxon>
    </lineage>
</organism>
<accession>F4QQB8</accession>
<keyword evidence="2" id="KW-1185">Reference proteome</keyword>
<proteinExistence type="predicted"/>
<gene>
    <name evidence="1" type="ORF">ABI_34260</name>
</gene>
<dbReference type="HOGENOM" id="CLU_2165752_0_0_5"/>
<evidence type="ECO:0000313" key="1">
    <source>
        <dbReference type="EMBL" id="EGF90405.1"/>
    </source>
</evidence>
<dbReference type="EMBL" id="GL883079">
    <property type="protein sequence ID" value="EGF90405.1"/>
    <property type="molecule type" value="Genomic_DNA"/>
</dbReference>
<dbReference type="AlphaFoldDB" id="F4QQB8"/>